<proteinExistence type="predicted"/>
<evidence type="ECO:0000313" key="3">
    <source>
        <dbReference type="Proteomes" id="UP000799764"/>
    </source>
</evidence>
<name>A0A9P4PGI2_9PLEO</name>
<dbReference type="AlphaFoldDB" id="A0A9P4PGI2"/>
<organism evidence="2 3">
    <name type="scientific">Karstenula rhodostoma CBS 690.94</name>
    <dbReference type="NCBI Taxonomy" id="1392251"/>
    <lineage>
        <taxon>Eukaryota</taxon>
        <taxon>Fungi</taxon>
        <taxon>Dikarya</taxon>
        <taxon>Ascomycota</taxon>
        <taxon>Pezizomycotina</taxon>
        <taxon>Dothideomycetes</taxon>
        <taxon>Pleosporomycetidae</taxon>
        <taxon>Pleosporales</taxon>
        <taxon>Massarineae</taxon>
        <taxon>Didymosphaeriaceae</taxon>
        <taxon>Karstenula</taxon>
    </lineage>
</organism>
<feature type="transmembrane region" description="Helical" evidence="1">
    <location>
        <begin position="84"/>
        <end position="107"/>
    </location>
</feature>
<dbReference type="EMBL" id="MU001504">
    <property type="protein sequence ID" value="KAF2442559.1"/>
    <property type="molecule type" value="Genomic_DNA"/>
</dbReference>
<evidence type="ECO:0000256" key="1">
    <source>
        <dbReference type="SAM" id="Phobius"/>
    </source>
</evidence>
<gene>
    <name evidence="2" type="ORF">P171DRAFT_69627</name>
</gene>
<reference evidence="2" key="1">
    <citation type="journal article" date="2020" name="Stud. Mycol.">
        <title>101 Dothideomycetes genomes: a test case for predicting lifestyles and emergence of pathogens.</title>
        <authorList>
            <person name="Haridas S."/>
            <person name="Albert R."/>
            <person name="Binder M."/>
            <person name="Bloem J."/>
            <person name="Labutti K."/>
            <person name="Salamov A."/>
            <person name="Andreopoulos B."/>
            <person name="Baker S."/>
            <person name="Barry K."/>
            <person name="Bills G."/>
            <person name="Bluhm B."/>
            <person name="Cannon C."/>
            <person name="Castanera R."/>
            <person name="Culley D."/>
            <person name="Daum C."/>
            <person name="Ezra D."/>
            <person name="Gonzalez J."/>
            <person name="Henrissat B."/>
            <person name="Kuo A."/>
            <person name="Liang C."/>
            <person name="Lipzen A."/>
            <person name="Lutzoni F."/>
            <person name="Magnuson J."/>
            <person name="Mondo S."/>
            <person name="Nolan M."/>
            <person name="Ohm R."/>
            <person name="Pangilinan J."/>
            <person name="Park H.-J."/>
            <person name="Ramirez L."/>
            <person name="Alfaro M."/>
            <person name="Sun H."/>
            <person name="Tritt A."/>
            <person name="Yoshinaga Y."/>
            <person name="Zwiers L.-H."/>
            <person name="Turgeon B."/>
            <person name="Goodwin S."/>
            <person name="Spatafora J."/>
            <person name="Crous P."/>
            <person name="Grigoriev I."/>
        </authorList>
    </citation>
    <scope>NUCLEOTIDE SEQUENCE</scope>
    <source>
        <strain evidence="2">CBS 690.94</strain>
    </source>
</reference>
<keyword evidence="1" id="KW-1133">Transmembrane helix</keyword>
<dbReference type="Proteomes" id="UP000799764">
    <property type="component" value="Unassembled WGS sequence"/>
</dbReference>
<keyword evidence="1" id="KW-0812">Transmembrane</keyword>
<protein>
    <submittedName>
        <fullName evidence="2">Uncharacterized protein</fullName>
    </submittedName>
</protein>
<keyword evidence="1" id="KW-0472">Membrane</keyword>
<keyword evidence="3" id="KW-1185">Reference proteome</keyword>
<sequence>MAPAMRPGPLGRATAASNHLTRGPASSLLCWGSLTQFIVSGALVESRLQTPKLYMKLTLYGMAGRQHGFTTATRRRGVNRDRNASFLFFFIPSLLTSLLLVHLGSLARHSF</sequence>
<accession>A0A9P4PGI2</accession>
<comment type="caution">
    <text evidence="2">The sequence shown here is derived from an EMBL/GenBank/DDBJ whole genome shotgun (WGS) entry which is preliminary data.</text>
</comment>
<evidence type="ECO:0000313" key="2">
    <source>
        <dbReference type="EMBL" id="KAF2442559.1"/>
    </source>
</evidence>